<evidence type="ECO:0000259" key="7">
    <source>
        <dbReference type="PROSITE" id="PS50913"/>
    </source>
</evidence>
<feature type="compositionally biased region" description="Polar residues" evidence="6">
    <location>
        <begin position="470"/>
        <end position="481"/>
    </location>
</feature>
<dbReference type="SMART" id="SM00755">
    <property type="entry name" value="Grip"/>
    <property type="match status" value="1"/>
</dbReference>
<keyword evidence="2" id="KW-0963">Cytoplasm</keyword>
<keyword evidence="3" id="KW-0597">Phosphoprotein</keyword>
<organism evidence="8 9">
    <name type="scientific">Clunio marinus</name>
    <dbReference type="NCBI Taxonomy" id="568069"/>
    <lineage>
        <taxon>Eukaryota</taxon>
        <taxon>Metazoa</taxon>
        <taxon>Ecdysozoa</taxon>
        <taxon>Arthropoda</taxon>
        <taxon>Hexapoda</taxon>
        <taxon>Insecta</taxon>
        <taxon>Pterygota</taxon>
        <taxon>Neoptera</taxon>
        <taxon>Endopterygota</taxon>
        <taxon>Diptera</taxon>
        <taxon>Nematocera</taxon>
        <taxon>Chironomoidea</taxon>
        <taxon>Chironomidae</taxon>
        <taxon>Clunio</taxon>
    </lineage>
</organism>
<dbReference type="STRING" id="568069.A0A1J1HYH2"/>
<dbReference type="InterPro" id="IPR000237">
    <property type="entry name" value="GRIP_dom"/>
</dbReference>
<reference evidence="8 9" key="1">
    <citation type="submission" date="2015-04" db="EMBL/GenBank/DDBJ databases">
        <authorList>
            <person name="Syromyatnikov M.Y."/>
            <person name="Popov V.N."/>
        </authorList>
    </citation>
    <scope>NUCLEOTIDE SEQUENCE [LARGE SCALE GENOMIC DNA]</scope>
</reference>
<evidence type="ECO:0000256" key="5">
    <source>
        <dbReference type="SAM" id="Coils"/>
    </source>
</evidence>
<dbReference type="OrthoDB" id="1926336at2759"/>
<evidence type="ECO:0000256" key="2">
    <source>
        <dbReference type="ARBA" id="ARBA00022490"/>
    </source>
</evidence>
<feature type="domain" description="GRIP" evidence="7">
    <location>
        <begin position="860"/>
        <end position="910"/>
    </location>
</feature>
<feature type="coiled-coil region" evidence="5">
    <location>
        <begin position="520"/>
        <end position="568"/>
    </location>
</feature>
<sequence>IQYFDNTSSIESELLKFIYNCHLILISNCDNVHLLINSLVMEGLEAKTSVSTTHEKKTLQLDELPREDLILKCRNLLGIAKKAKAAKDEALNELKLIKATNAEQTECINSQKKSLETLQELIDSLTAVKLENVTKLKQLEDELKSKDKLKEELTQSINEASIEKEGLKRQVQRLSDENDSLLAQLQELENDQNRDIKKDHQTEVEKLNNFITDLSKKYEEKVNENISLQDLVEKNSTKIKKLIQEVSELREPVLSQDESLNSAVHVRAQYEKCVRKLKVYREKICGISERFELLKSDKDVLVSTTKEYSRCISKWQKEIAESSTRMIAIIKKSNQDILSRDEDIAKLTKKIQDLESSATTATESTNNSNQDFESEIQKLKNIIEEKEKSFEEERKKFKSTAKKPTVLDLEIEAYEKTLDELSKKLDAKKSQTNELEETIKVQNETMNSMKSQISTLEANLNAEKSHSTEIKSNLDSQLNLSRKSEHEKTETKLQLELQIKNYEALKLENGEIKLEMAQMMGDSEKRYQILESERNELLKNICFVESEVDKFRKLSSSQEKEIDSLRAEFSSYKIRAQNVLRQNQTKDLGEEQELKDEVITLHKTLEDMKISNDKTALEMESLKKNFSDVLDDKNRLQTRCNDLLTALEKQSDEVLDETRTRNQQHDEAIKAYQLQIDTLNAFYQKKVQETEEISATAIAELKAKLLKLEKDSETVRHQSSVENAIDQHIFYPRNEDQKISMSLLDREEAEGSEDQLSQSSAFLQQNSRKTSRIRDLMPLDELLNSSFDDNLNEVSDRKISTNSISSEIFENVKANLSKEQNRVSHLTMLLADAEKDLARMQQLNDLLKEEVRRQQRNFDREEHIKNSEYLKNIVVKFVTLNNGDEKQRLIPVLNTILKLSSEENHLLQNACKPGWALWSK</sequence>
<protein>
    <submittedName>
        <fullName evidence="8">CLUMA_CG006606, isoform A</fullName>
    </submittedName>
</protein>
<dbReference type="Pfam" id="PF01465">
    <property type="entry name" value="GRIP"/>
    <property type="match status" value="1"/>
</dbReference>
<dbReference type="EMBL" id="CVRI01000036">
    <property type="protein sequence ID" value="CRK93152.1"/>
    <property type="molecule type" value="Genomic_DNA"/>
</dbReference>
<evidence type="ECO:0000256" key="1">
    <source>
        <dbReference type="ARBA" id="ARBA00004496"/>
    </source>
</evidence>
<name>A0A1J1HYH2_9DIPT</name>
<evidence type="ECO:0000313" key="8">
    <source>
        <dbReference type="EMBL" id="CRK93152.1"/>
    </source>
</evidence>
<evidence type="ECO:0000256" key="4">
    <source>
        <dbReference type="ARBA" id="ARBA00023054"/>
    </source>
</evidence>
<feature type="coiled-coil region" evidence="5">
    <location>
        <begin position="80"/>
        <end position="198"/>
    </location>
</feature>
<keyword evidence="9" id="KW-1185">Reference proteome</keyword>
<dbReference type="Gene3D" id="1.10.220.60">
    <property type="entry name" value="GRIP domain"/>
    <property type="match status" value="1"/>
</dbReference>
<accession>A0A1J1HYH2</accession>
<feature type="coiled-coil region" evidence="5">
    <location>
        <begin position="605"/>
        <end position="718"/>
    </location>
</feature>
<proteinExistence type="predicted"/>
<gene>
    <name evidence="8" type="ORF">CLUMA_CG006606</name>
</gene>
<evidence type="ECO:0000313" key="9">
    <source>
        <dbReference type="Proteomes" id="UP000183832"/>
    </source>
</evidence>
<dbReference type="InterPro" id="IPR051841">
    <property type="entry name" value="MT-Golgi_org_protein"/>
</dbReference>
<feature type="coiled-coil region" evidence="5">
    <location>
        <begin position="816"/>
        <end position="864"/>
    </location>
</feature>
<feature type="region of interest" description="Disordered" evidence="6">
    <location>
        <begin position="461"/>
        <end position="490"/>
    </location>
</feature>
<comment type="subcellular location">
    <subcellularLocation>
        <location evidence="1">Cytoplasm</location>
    </subcellularLocation>
</comment>
<keyword evidence="4 5" id="KW-0175">Coiled coil</keyword>
<dbReference type="PANTHER" id="PTHR18902:SF25">
    <property type="entry name" value="GRIP AND COILED-COIL DOMAIN-CONTAINING PROTEIN 2"/>
    <property type="match status" value="1"/>
</dbReference>
<dbReference type="PANTHER" id="PTHR18902">
    <property type="entry name" value="NUCLEAR MITOTIC APPARATUS PROTEIN 1-RELATED"/>
    <property type="match status" value="1"/>
</dbReference>
<dbReference type="GO" id="GO:0005794">
    <property type="term" value="C:Golgi apparatus"/>
    <property type="evidence" value="ECO:0007669"/>
    <property type="project" value="TreeGrafter"/>
</dbReference>
<dbReference type="Proteomes" id="UP000183832">
    <property type="component" value="Unassembled WGS sequence"/>
</dbReference>
<dbReference type="PROSITE" id="PS50913">
    <property type="entry name" value="GRIP"/>
    <property type="match status" value="1"/>
</dbReference>
<dbReference type="AlphaFoldDB" id="A0A1J1HYH2"/>
<feature type="non-terminal residue" evidence="8">
    <location>
        <position position="1"/>
    </location>
</feature>
<evidence type="ECO:0000256" key="6">
    <source>
        <dbReference type="SAM" id="MobiDB-lite"/>
    </source>
</evidence>
<evidence type="ECO:0000256" key="3">
    <source>
        <dbReference type="ARBA" id="ARBA00022553"/>
    </source>
</evidence>